<proteinExistence type="inferred from homology"/>
<dbReference type="PROSITE" id="PS00158">
    <property type="entry name" value="ALDOLASE_CLASS_I"/>
    <property type="match status" value="1"/>
</dbReference>
<comment type="similarity">
    <text evidence="4 13">Belongs to the class I fructose-bisphosphate aldolase family.</text>
</comment>
<dbReference type="GO" id="GO:0004332">
    <property type="term" value="F:fructose-bisphosphate aldolase activity"/>
    <property type="evidence" value="ECO:0007669"/>
    <property type="project" value="UniProtKB-EC"/>
</dbReference>
<protein>
    <recommendedName>
        <fullName evidence="13">Fructose-bisphosphate aldolase</fullName>
        <ecNumber evidence="13">4.1.2.13</ecNumber>
    </recommendedName>
</protein>
<keyword evidence="5 13" id="KW-0324">Glycolysis</keyword>
<comment type="pathway">
    <text evidence="2 14">Carbohydrate degradation; glycolysis; D-glyceraldehyde 3-phosphate and glycerone phosphate from D-glucose: step 4/4.</text>
</comment>
<keyword evidence="15" id="KW-1133">Transmembrane helix</keyword>
<dbReference type="UniPathway" id="UPA00109">
    <property type="reaction ID" value="UER00183"/>
</dbReference>
<name>A0A8B9W8J4_BOSMU</name>
<comment type="pathway">
    <text evidence="10">Carbohydrate metabolism; fructose metabolism.</text>
</comment>
<comment type="pathway">
    <text evidence="3">Carbohydrate biosynthesis; gluconeogenesis.</text>
</comment>
<evidence type="ECO:0000256" key="15">
    <source>
        <dbReference type="SAM" id="Phobius"/>
    </source>
</evidence>
<dbReference type="InterPro" id="IPR000741">
    <property type="entry name" value="FBA_I"/>
</dbReference>
<dbReference type="EC" id="4.1.2.13" evidence="13"/>
<dbReference type="FunFam" id="3.20.20.70:FF:000021">
    <property type="entry name" value="Fructose-bisphosphate aldolase"/>
    <property type="match status" value="1"/>
</dbReference>
<dbReference type="Pfam" id="PF00274">
    <property type="entry name" value="Glycolytic"/>
    <property type="match status" value="1"/>
</dbReference>
<dbReference type="InterPro" id="IPR029768">
    <property type="entry name" value="Aldolase_I_AS"/>
</dbReference>
<dbReference type="NCBIfam" id="NF033379">
    <property type="entry name" value="FrucBisAld_I"/>
    <property type="match status" value="1"/>
</dbReference>
<evidence type="ECO:0000256" key="3">
    <source>
        <dbReference type="ARBA" id="ARBA00004742"/>
    </source>
</evidence>
<comment type="catalytic activity">
    <reaction evidence="8">
        <text>beta-D-fructose 1-phosphate = D-glyceraldehyde + dihydroxyacetone phosphate</text>
        <dbReference type="Rhea" id="RHEA:30851"/>
        <dbReference type="ChEBI" id="CHEBI:17378"/>
        <dbReference type="ChEBI" id="CHEBI:57642"/>
        <dbReference type="ChEBI" id="CHEBI:138881"/>
    </reaction>
    <physiologicalReaction direction="left-to-right" evidence="8">
        <dbReference type="Rhea" id="RHEA:30852"/>
    </physiologicalReaction>
    <physiologicalReaction direction="right-to-left" evidence="8">
        <dbReference type="Rhea" id="RHEA:30853"/>
    </physiologicalReaction>
</comment>
<keyword evidence="15" id="KW-0812">Transmembrane</keyword>
<evidence type="ECO:0000256" key="9">
    <source>
        <dbReference type="ARBA" id="ARBA00036662"/>
    </source>
</evidence>
<evidence type="ECO:0000256" key="14">
    <source>
        <dbReference type="RuleBase" id="RU004257"/>
    </source>
</evidence>
<keyword evidence="17" id="KW-1185">Reference proteome</keyword>
<organism evidence="16 17">
    <name type="scientific">Bos mutus grunniens</name>
    <name type="common">Wild yak</name>
    <name type="synonym">Bos grunniens</name>
    <dbReference type="NCBI Taxonomy" id="30521"/>
    <lineage>
        <taxon>Eukaryota</taxon>
        <taxon>Metazoa</taxon>
        <taxon>Chordata</taxon>
        <taxon>Craniata</taxon>
        <taxon>Vertebrata</taxon>
        <taxon>Euteleostomi</taxon>
        <taxon>Mammalia</taxon>
        <taxon>Eutheria</taxon>
        <taxon>Laurasiatheria</taxon>
        <taxon>Artiodactyla</taxon>
        <taxon>Ruminantia</taxon>
        <taxon>Pecora</taxon>
        <taxon>Bovidae</taxon>
        <taxon>Bovinae</taxon>
        <taxon>Bos</taxon>
    </lineage>
</organism>
<dbReference type="Ensembl" id="ENSBGRT00000001086.1">
    <property type="protein sequence ID" value="ENSBGRP00000000933.1"/>
    <property type="gene ID" value="ENSBGRG00000000599.1"/>
</dbReference>
<evidence type="ECO:0000256" key="1">
    <source>
        <dbReference type="ARBA" id="ARBA00004607"/>
    </source>
</evidence>
<keyword evidence="6 13" id="KW-0456">Lyase</keyword>
<evidence type="ECO:0000256" key="12">
    <source>
        <dbReference type="ARBA" id="ARBA00046454"/>
    </source>
</evidence>
<dbReference type="CDD" id="cd00948">
    <property type="entry name" value="FBP_aldolase_I_a"/>
    <property type="match status" value="1"/>
</dbReference>
<feature type="transmembrane region" description="Helical" evidence="15">
    <location>
        <begin position="289"/>
        <end position="309"/>
    </location>
</feature>
<feature type="transmembrane region" description="Helical" evidence="15">
    <location>
        <begin position="262"/>
        <end position="283"/>
    </location>
</feature>
<evidence type="ECO:0000313" key="17">
    <source>
        <dbReference type="Proteomes" id="UP000694520"/>
    </source>
</evidence>
<dbReference type="InterPro" id="IPR013785">
    <property type="entry name" value="Aldolase_TIM"/>
</dbReference>
<evidence type="ECO:0000256" key="10">
    <source>
        <dbReference type="ARBA" id="ARBA00037915"/>
    </source>
</evidence>
<reference evidence="16" key="1">
    <citation type="submission" date="2019-05" db="EMBL/GenBank/DDBJ databases">
        <authorList>
            <person name="Zhang S."/>
            <person name="Liu J."/>
        </authorList>
    </citation>
    <scope>NUCLEOTIDE SEQUENCE [LARGE SCALE GENOMIC DNA]</scope>
</reference>
<dbReference type="PANTHER" id="PTHR11627">
    <property type="entry name" value="FRUCTOSE-BISPHOSPHATE ALDOLASE"/>
    <property type="match status" value="1"/>
</dbReference>
<evidence type="ECO:0000256" key="5">
    <source>
        <dbReference type="ARBA" id="ARBA00023152"/>
    </source>
</evidence>
<comment type="function">
    <text evidence="11">Catalyzes the aldol cleavage of fructose 1,6-biphosphate to form two triosephosphates dihydroxyacetone phosphate and D-glyceraldehyde 3-phosphate in glycolysis as well as the reverse stereospecific aldol addition reaction in gluconeogenesis. In fructolysis, metabolizes fructose 1-phosphate derived from the phosphorylation of dietary fructose by fructokinase into dihydroxyacetone phosphate and D-glyceraldehyde. Acts as an adapter independently of its enzymatic activity, exerts a tumor suppressor role by stabilizing the ternary complex with G6PD and TP53 to inhibit G6PD activity and keep oxidative pentose phosphate metabolism in check.</text>
</comment>
<dbReference type="SUPFAM" id="SSF51569">
    <property type="entry name" value="Aldolase"/>
    <property type="match status" value="1"/>
</dbReference>
<evidence type="ECO:0000256" key="8">
    <source>
        <dbReference type="ARBA" id="ARBA00036152"/>
    </source>
</evidence>
<evidence type="ECO:0000256" key="2">
    <source>
        <dbReference type="ARBA" id="ARBA00004714"/>
    </source>
</evidence>
<evidence type="ECO:0000256" key="13">
    <source>
        <dbReference type="RuleBase" id="RU003994"/>
    </source>
</evidence>
<reference evidence="16" key="2">
    <citation type="submission" date="2025-08" db="UniProtKB">
        <authorList>
            <consortium name="Ensembl"/>
        </authorList>
    </citation>
    <scope>IDENTIFICATION</scope>
</reference>
<comment type="subcellular location">
    <subcellularLocation>
        <location evidence="1">Cytoplasm</location>
        <location evidence="1">Cytoskeleton</location>
        <location evidence="1">Microtubule organizing center</location>
        <location evidence="1">Centrosome</location>
        <location evidence="1">Centriolar satellite</location>
    </subcellularLocation>
</comment>
<comment type="subunit">
    <text evidence="12">Homotetramer. Interacts with BBS1, BBS2, BBS4 and BBS7. Forms a ternary complex with G6PD and TP53; this interaction is direct.</text>
</comment>
<reference evidence="16" key="3">
    <citation type="submission" date="2025-09" db="UniProtKB">
        <authorList>
            <consortium name="Ensembl"/>
        </authorList>
    </citation>
    <scope>IDENTIFICATION</scope>
</reference>
<dbReference type="Proteomes" id="UP000694520">
    <property type="component" value="Chromosome 7"/>
</dbReference>
<evidence type="ECO:0000256" key="4">
    <source>
        <dbReference type="ARBA" id="ARBA00010387"/>
    </source>
</evidence>
<evidence type="ECO:0000313" key="16">
    <source>
        <dbReference type="Ensembl" id="ENSBGRP00000000933.1"/>
    </source>
</evidence>
<sequence length="762" mass="85394">MSTSTSPAAMLLRRLRRLSWGSTAVQLFILTVVTFGLLAPLACHRLLHSYFYLRHWHLNQMSQEFLQQSLKEGEAALHYFEELPSANGSVPIVWQATPRPWLVITIITVDRQPGFHYVLQVVSQFHRLLQQCGPQCEGHQLFLCNVERSVSHFDAKLLSKYVPVANRYEGTEDDYGDDPSTNSFEKEKQDYVYCLESSLQTYNPDYVLMVEDDAVPEEQIFPVLEHLLRARFSEPHLQDALYLKLYHPERLQHYINPEPMRILEWLGVGMLLGPLLTWIYMRFASRPGFSWPVMLFFSLYSMGLVELVGRHYFLELRRLSPSLYSVVPASQCCTPAMLFPAPAARRTLTYLSQVYCHKGFGKDMALYSLLRAKGERAYVVEPNLVKHIGLFSSLRPVTMAHQFPALTSEQKKALSETARRIVANGKGILAADESVGTMGNRLQRIKVENTEENRRQFRELLFTVDSSVSQSIGGVILFHETLYQKDGQGKLFRDILKEKGIVVGIKLDQGVAPLAGTNKETTVQGLDGLSERCAQYKKDGADFGKWRAVLKIDNQCPSHLAIQENANTLARYASICQQNGLVPIVEPEVIPDGSHDMEHCQYVTEKVLAAVYKALNDHHVYLEGTLLKPNMVTAGHACTKKYTPEQVAMATVTALHRTVPAAVPGICFLSGGMSEEDATLNLNAINLCPLPKPWKLSFSYGRALQASALAAWGGKAENKKATQEAFMKRALANSQAAKGQYVHMGSSGSASTQSLFTASYTY</sequence>
<evidence type="ECO:0000256" key="11">
    <source>
        <dbReference type="ARBA" id="ARBA00045914"/>
    </source>
</evidence>
<feature type="transmembrane region" description="Helical" evidence="15">
    <location>
        <begin position="20"/>
        <end position="43"/>
    </location>
</feature>
<dbReference type="Gene3D" id="3.20.20.70">
    <property type="entry name" value="Aldolase class I"/>
    <property type="match status" value="1"/>
</dbReference>
<dbReference type="AlphaFoldDB" id="A0A8B9W8J4"/>
<dbReference type="GO" id="GO:0006096">
    <property type="term" value="P:glycolytic process"/>
    <property type="evidence" value="ECO:0007669"/>
    <property type="project" value="UniProtKB-UniPathway"/>
</dbReference>
<dbReference type="GeneTree" id="ENSGT00950000182987"/>
<evidence type="ECO:0000256" key="7">
    <source>
        <dbReference type="ARBA" id="ARBA00023270"/>
    </source>
</evidence>
<accession>A0A8B9W8J4</accession>
<evidence type="ECO:0000256" key="6">
    <source>
        <dbReference type="ARBA" id="ARBA00023239"/>
    </source>
</evidence>
<dbReference type="GO" id="GO:0034451">
    <property type="term" value="C:centriolar satellite"/>
    <property type="evidence" value="ECO:0007669"/>
    <property type="project" value="UniProtKB-SubCell"/>
</dbReference>
<comment type="catalytic activity">
    <reaction evidence="9">
        <text>beta-D-fructose 1,6-bisphosphate = D-glyceraldehyde 3-phosphate + dihydroxyacetone phosphate</text>
        <dbReference type="Rhea" id="RHEA:14729"/>
        <dbReference type="ChEBI" id="CHEBI:32966"/>
        <dbReference type="ChEBI" id="CHEBI:57642"/>
        <dbReference type="ChEBI" id="CHEBI:59776"/>
        <dbReference type="EC" id="4.1.2.13"/>
    </reaction>
    <physiologicalReaction direction="left-to-right" evidence="9">
        <dbReference type="Rhea" id="RHEA:14730"/>
    </physiologicalReaction>
    <physiologicalReaction direction="right-to-left" evidence="9">
        <dbReference type="Rhea" id="RHEA:14731"/>
    </physiologicalReaction>
</comment>
<keyword evidence="7" id="KW-0704">Schiff base</keyword>
<dbReference type="CDD" id="cd22190">
    <property type="entry name" value="PGAP4"/>
    <property type="match status" value="1"/>
</dbReference>
<keyword evidence="15" id="KW-0472">Membrane</keyword>